<feature type="binding site" evidence="5">
    <location>
        <position position="173"/>
    </location>
    <ligand>
        <name>Mg(2+)</name>
        <dbReference type="ChEBI" id="CHEBI:18420"/>
    </ligand>
</feature>
<comment type="cofactor">
    <cofactor evidence="5">
        <name>Mg(2+)</name>
        <dbReference type="ChEBI" id="CHEBI:18420"/>
    </cofactor>
</comment>
<evidence type="ECO:0000313" key="8">
    <source>
        <dbReference type="Proteomes" id="UP000310314"/>
    </source>
</evidence>
<dbReference type="PANTHER" id="PTHR33254">
    <property type="entry name" value="4-HYDROXY-4-METHYL-2-OXOGLUTARATE ALDOLASE 3-RELATED"/>
    <property type="match status" value="1"/>
</dbReference>
<accession>A0A5S3QL40</accession>
<evidence type="ECO:0000256" key="2">
    <source>
        <dbReference type="ARBA" id="ARBA00016549"/>
    </source>
</evidence>
<evidence type="ECO:0000256" key="4">
    <source>
        <dbReference type="ARBA" id="ARBA00030169"/>
    </source>
</evidence>
<feature type="binding site" evidence="5">
    <location>
        <begin position="150"/>
        <end position="153"/>
    </location>
    <ligand>
        <name>substrate</name>
    </ligand>
</feature>
<keyword evidence="5" id="KW-0479">Metal-binding</keyword>
<feature type="signal peptide" evidence="6">
    <location>
        <begin position="1"/>
        <end position="17"/>
    </location>
</feature>
<evidence type="ECO:0000313" key="7">
    <source>
        <dbReference type="EMBL" id="TMM58574.1"/>
    </source>
</evidence>
<feature type="binding site" evidence="5">
    <location>
        <position position="172"/>
    </location>
    <ligand>
        <name>substrate</name>
    </ligand>
</feature>
<comment type="cofactor">
    <cofactor evidence="1">
        <name>a divalent metal cation</name>
        <dbReference type="ChEBI" id="CHEBI:60240"/>
    </cofactor>
</comment>
<protein>
    <recommendedName>
        <fullName evidence="2">Putative 4-hydroxy-4-methyl-2-oxoglutarate aldolase</fullName>
    </recommendedName>
    <alternativeName>
        <fullName evidence="3">Regulator of ribonuclease activity homolog</fullName>
    </alternativeName>
    <alternativeName>
        <fullName evidence="4">RraA-like protein</fullName>
    </alternativeName>
</protein>
<comment type="caution">
    <text evidence="7">The sequence shown here is derived from an EMBL/GenBank/DDBJ whole genome shotgun (WGS) entry which is preliminary data.</text>
</comment>
<sequence>MRFINLMVLFFVGCNFAASQTASKEQIIFLTPQWEGERFEDGRPKVADDILERMKEVAIEEAWGVLRNEGYHNQFEGGWEPLHDDVPVVGRALTVQYMPNRPDVSDQIKKKGKADGQIGNTNSWPIDMLQMGDVYVADGFGKIVDGTLIGDNLGNAIYAKSKTGVVFNASSRDQEGLSEIEGFNVFVREWHPSFLTEVMLLSINSPIRIGAATVLPGDIILGKKEGVMFIPAHLAEKVVVTSEVVRLRDLFGITRLKEGKYTPGQIDNKWSEEIEKDFSKWLNDHIDDLPVPKAQIQELLKKRMW</sequence>
<feature type="chain" id="PRO_5024392123" description="Putative 4-hydroxy-4-methyl-2-oxoglutarate aldolase" evidence="6">
    <location>
        <begin position="18"/>
        <end position="305"/>
    </location>
</feature>
<dbReference type="PANTHER" id="PTHR33254:SF4">
    <property type="entry name" value="4-HYDROXY-4-METHYL-2-OXOGLUTARATE ALDOLASE 3-RELATED"/>
    <property type="match status" value="1"/>
</dbReference>
<evidence type="ECO:0000256" key="5">
    <source>
        <dbReference type="PIRSR" id="PIRSR605493-1"/>
    </source>
</evidence>
<dbReference type="EMBL" id="VATY01000001">
    <property type="protein sequence ID" value="TMM58574.1"/>
    <property type="molecule type" value="Genomic_DNA"/>
</dbReference>
<evidence type="ECO:0000256" key="1">
    <source>
        <dbReference type="ARBA" id="ARBA00001968"/>
    </source>
</evidence>
<dbReference type="Pfam" id="PF03737">
    <property type="entry name" value="RraA-like"/>
    <property type="match status" value="1"/>
</dbReference>
<dbReference type="AlphaFoldDB" id="A0A5S3QL40"/>
<dbReference type="SUPFAM" id="SSF89562">
    <property type="entry name" value="RraA-like"/>
    <property type="match status" value="1"/>
</dbReference>
<dbReference type="InterPro" id="IPR036704">
    <property type="entry name" value="RraA/RraA-like_sf"/>
</dbReference>
<name>A0A5S3QL40_9FLAO</name>
<dbReference type="Proteomes" id="UP000310314">
    <property type="component" value="Unassembled WGS sequence"/>
</dbReference>
<keyword evidence="5" id="KW-0460">Magnesium</keyword>
<dbReference type="GO" id="GO:0046872">
    <property type="term" value="F:metal ion binding"/>
    <property type="evidence" value="ECO:0007669"/>
    <property type="project" value="UniProtKB-KW"/>
</dbReference>
<evidence type="ECO:0000256" key="3">
    <source>
        <dbReference type="ARBA" id="ARBA00029596"/>
    </source>
</evidence>
<evidence type="ECO:0000256" key="6">
    <source>
        <dbReference type="SAM" id="SignalP"/>
    </source>
</evidence>
<keyword evidence="6" id="KW-0732">Signal</keyword>
<proteinExistence type="predicted"/>
<dbReference type="InterPro" id="IPR005493">
    <property type="entry name" value="RraA/RraA-like"/>
</dbReference>
<dbReference type="RefSeq" id="WP_138656506.1">
    <property type="nucleotide sequence ID" value="NZ_VATY01000001.1"/>
</dbReference>
<organism evidence="7 8">
    <name type="scientific">Maribacter algarum</name>
    <name type="common">ex Zhang et al. 2020</name>
    <dbReference type="NCBI Taxonomy" id="2578118"/>
    <lineage>
        <taxon>Bacteria</taxon>
        <taxon>Pseudomonadati</taxon>
        <taxon>Bacteroidota</taxon>
        <taxon>Flavobacteriia</taxon>
        <taxon>Flavobacteriales</taxon>
        <taxon>Flavobacteriaceae</taxon>
        <taxon>Maribacter</taxon>
    </lineage>
</organism>
<gene>
    <name evidence="7" type="ORF">FEE95_03850</name>
</gene>
<dbReference type="Gene3D" id="3.50.30.40">
    <property type="entry name" value="Ribonuclease E inhibitor RraA/RraA-like"/>
    <property type="match status" value="1"/>
</dbReference>
<keyword evidence="8" id="KW-1185">Reference proteome</keyword>
<dbReference type="OrthoDB" id="9784786at2"/>
<reference evidence="7 8" key="1">
    <citation type="submission" date="2019-05" db="EMBL/GenBank/DDBJ databases">
        <authorList>
            <person name="Zhang J.-Y."/>
            <person name="Feg X."/>
            <person name="Du Z.-J."/>
        </authorList>
    </citation>
    <scope>NUCLEOTIDE SEQUENCE [LARGE SCALE GENOMIC DNA]</scope>
    <source>
        <strain evidence="7 8">RZ26</strain>
    </source>
</reference>